<dbReference type="RefSeq" id="WP_379904993.1">
    <property type="nucleotide sequence ID" value="NZ_JBHRTR010000036.1"/>
</dbReference>
<dbReference type="InterPro" id="IPR051239">
    <property type="entry name" value="2'-dNMP_N-hydrolase"/>
</dbReference>
<dbReference type="Proteomes" id="UP001595528">
    <property type="component" value="Unassembled WGS sequence"/>
</dbReference>
<dbReference type="Gene3D" id="3.40.50.450">
    <property type="match status" value="1"/>
</dbReference>
<comment type="caution">
    <text evidence="1">The sequence shown here is derived from an EMBL/GenBank/DDBJ whole genome shotgun (WGS) entry which is preliminary data.</text>
</comment>
<gene>
    <name evidence="1" type="ORF">ACFOGJ_22950</name>
</gene>
<evidence type="ECO:0000313" key="1">
    <source>
        <dbReference type="EMBL" id="MFC3230126.1"/>
    </source>
</evidence>
<dbReference type="SUPFAM" id="SSF52309">
    <property type="entry name" value="N-(deoxy)ribosyltransferase-like"/>
    <property type="match status" value="1"/>
</dbReference>
<name>A0ABV7L637_9PROT</name>
<keyword evidence="2" id="KW-1185">Reference proteome</keyword>
<reference evidence="2" key="1">
    <citation type="journal article" date="2019" name="Int. J. Syst. Evol. Microbiol.">
        <title>The Global Catalogue of Microorganisms (GCM) 10K type strain sequencing project: providing services to taxonomists for standard genome sequencing and annotation.</title>
        <authorList>
            <consortium name="The Broad Institute Genomics Platform"/>
            <consortium name="The Broad Institute Genome Sequencing Center for Infectious Disease"/>
            <person name="Wu L."/>
            <person name="Ma J."/>
        </authorList>
    </citation>
    <scope>NUCLEOTIDE SEQUENCE [LARGE SCALE GENOMIC DNA]</scope>
    <source>
        <strain evidence="2">KCTC 42964</strain>
    </source>
</reference>
<dbReference type="PANTHER" id="PTHR15364:SF0">
    <property type="entry name" value="2'-DEOXYNUCLEOSIDE 5'-PHOSPHATE N-HYDROLASE 1"/>
    <property type="match status" value="1"/>
</dbReference>
<evidence type="ECO:0000313" key="2">
    <source>
        <dbReference type="Proteomes" id="UP001595528"/>
    </source>
</evidence>
<dbReference type="Pfam" id="PF05014">
    <property type="entry name" value="Nuc_deoxyrib_tr"/>
    <property type="match status" value="1"/>
</dbReference>
<dbReference type="InterPro" id="IPR007710">
    <property type="entry name" value="Nucleoside_deoxyribTrfase"/>
</dbReference>
<protein>
    <submittedName>
        <fullName evidence="1">Nucleoside 2-deoxyribosyltransferase</fullName>
    </submittedName>
</protein>
<accession>A0ABV7L637</accession>
<organism evidence="1 2">
    <name type="scientific">Marinibaculum pumilum</name>
    <dbReference type="NCBI Taxonomy" id="1766165"/>
    <lineage>
        <taxon>Bacteria</taxon>
        <taxon>Pseudomonadati</taxon>
        <taxon>Pseudomonadota</taxon>
        <taxon>Alphaproteobacteria</taxon>
        <taxon>Rhodospirillales</taxon>
        <taxon>Rhodospirillaceae</taxon>
        <taxon>Marinibaculum</taxon>
    </lineage>
</organism>
<sequence>MKKAYLAGPEVFLADALDIAQAKQALCSAYGFEGLAPLDGEVTTAGGPEALAGAIYDKNVAMIRRSDLVIANLTPFRGLVMDPGTAFEIGFACALGLPVFGYANTDAGHFRRVADAGPLRPRPGRPEVQEDADGLAVEDFGLFENLMIDVPIRRLAGTVDTGAVPRDRLYGDLSVFERCLARAARTLSRG</sequence>
<dbReference type="PANTHER" id="PTHR15364">
    <property type="entry name" value="2'-DEOXYNUCLEOSIDE 5'-PHOSPHATE N-HYDROLASE 1"/>
    <property type="match status" value="1"/>
</dbReference>
<proteinExistence type="predicted"/>
<dbReference type="EMBL" id="JBHRTR010000036">
    <property type="protein sequence ID" value="MFC3230126.1"/>
    <property type="molecule type" value="Genomic_DNA"/>
</dbReference>